<dbReference type="Pfam" id="PF08534">
    <property type="entry name" value="Redoxin"/>
    <property type="match status" value="1"/>
</dbReference>
<dbReference type="InterPro" id="IPR017937">
    <property type="entry name" value="Thioredoxin_CS"/>
</dbReference>
<gene>
    <name evidence="7" type="primary">ccmG</name>
    <name evidence="7" type="ORF">AAW51_1630</name>
</gene>
<keyword evidence="4" id="KW-1015">Disulfide bond</keyword>
<dbReference type="STRING" id="413882.AAW51_1630"/>
<dbReference type="PANTHER" id="PTHR42852">
    <property type="entry name" value="THIOL:DISULFIDE INTERCHANGE PROTEIN DSBE"/>
    <property type="match status" value="1"/>
</dbReference>
<evidence type="ECO:0000259" key="6">
    <source>
        <dbReference type="PROSITE" id="PS51352"/>
    </source>
</evidence>
<evidence type="ECO:0000313" key="8">
    <source>
        <dbReference type="Proteomes" id="UP000035352"/>
    </source>
</evidence>
<dbReference type="GO" id="GO:0030288">
    <property type="term" value="C:outer membrane-bounded periplasmic space"/>
    <property type="evidence" value="ECO:0007669"/>
    <property type="project" value="InterPro"/>
</dbReference>
<dbReference type="OrthoDB" id="9811352at2"/>
<protein>
    <submittedName>
        <fullName evidence="7">Thiol:disulfide interchange protein</fullName>
    </submittedName>
</protein>
<keyword evidence="5" id="KW-0676">Redox-active center</keyword>
<dbReference type="PATRIC" id="fig|413882.6.peg.1710"/>
<name>A0A0G3BLU1_9BURK</name>
<dbReference type="InterPro" id="IPR004799">
    <property type="entry name" value="Periplasmic_diS_OxRdtase_DsbE"/>
</dbReference>
<dbReference type="InterPro" id="IPR013766">
    <property type="entry name" value="Thioredoxin_domain"/>
</dbReference>
<keyword evidence="8" id="KW-1185">Reference proteome</keyword>
<evidence type="ECO:0000256" key="1">
    <source>
        <dbReference type="ARBA" id="ARBA00004196"/>
    </source>
</evidence>
<evidence type="ECO:0000256" key="3">
    <source>
        <dbReference type="ARBA" id="ARBA00022748"/>
    </source>
</evidence>
<dbReference type="KEGG" id="pbh:AAW51_1630"/>
<evidence type="ECO:0000313" key="7">
    <source>
        <dbReference type="EMBL" id="AKJ28321.1"/>
    </source>
</evidence>
<reference evidence="7 8" key="1">
    <citation type="submission" date="2015-05" db="EMBL/GenBank/DDBJ databases">
        <authorList>
            <person name="Tang B."/>
            <person name="Yu Y."/>
        </authorList>
    </citation>
    <scope>NUCLEOTIDE SEQUENCE [LARGE SCALE GENOMIC DNA]</scope>
    <source>
        <strain evidence="7 8">DSM 7029</strain>
    </source>
</reference>
<dbReference type="EMBL" id="CP011371">
    <property type="protein sequence ID" value="AKJ28321.1"/>
    <property type="molecule type" value="Genomic_DNA"/>
</dbReference>
<dbReference type="InterPro" id="IPR036249">
    <property type="entry name" value="Thioredoxin-like_sf"/>
</dbReference>
<dbReference type="CDD" id="cd03010">
    <property type="entry name" value="TlpA_like_DsbE"/>
    <property type="match status" value="1"/>
</dbReference>
<feature type="domain" description="Thioredoxin" evidence="6">
    <location>
        <begin position="33"/>
        <end position="174"/>
    </location>
</feature>
<comment type="subcellular location">
    <subcellularLocation>
        <location evidence="1">Cell envelope</location>
    </subcellularLocation>
</comment>
<dbReference type="Proteomes" id="UP000035352">
    <property type="component" value="Chromosome"/>
</dbReference>
<keyword evidence="3" id="KW-0201">Cytochrome c-type biogenesis</keyword>
<dbReference type="PROSITE" id="PS51352">
    <property type="entry name" value="THIOREDOXIN_2"/>
    <property type="match status" value="1"/>
</dbReference>
<comment type="similarity">
    <text evidence="2">Belongs to the thioredoxin family. DsbE subfamily.</text>
</comment>
<evidence type="ECO:0000256" key="4">
    <source>
        <dbReference type="ARBA" id="ARBA00023157"/>
    </source>
</evidence>
<evidence type="ECO:0000256" key="5">
    <source>
        <dbReference type="ARBA" id="ARBA00023284"/>
    </source>
</evidence>
<accession>A0A0G3BLU1</accession>
<dbReference type="GO" id="GO:0017004">
    <property type="term" value="P:cytochrome complex assembly"/>
    <property type="evidence" value="ECO:0007669"/>
    <property type="project" value="UniProtKB-KW"/>
</dbReference>
<dbReference type="SUPFAM" id="SSF52833">
    <property type="entry name" value="Thioredoxin-like"/>
    <property type="match status" value="1"/>
</dbReference>
<dbReference type="PROSITE" id="PS00194">
    <property type="entry name" value="THIOREDOXIN_1"/>
    <property type="match status" value="1"/>
</dbReference>
<dbReference type="Gene3D" id="3.40.30.10">
    <property type="entry name" value="Glutaredoxin"/>
    <property type="match status" value="1"/>
</dbReference>
<proteinExistence type="inferred from homology"/>
<evidence type="ECO:0000256" key="2">
    <source>
        <dbReference type="ARBA" id="ARBA00007758"/>
    </source>
</evidence>
<dbReference type="InterPro" id="IPR050553">
    <property type="entry name" value="Thioredoxin_ResA/DsbE_sf"/>
</dbReference>
<organism evidence="7 8">
    <name type="scientific">Caldimonas brevitalea</name>
    <dbReference type="NCBI Taxonomy" id="413882"/>
    <lineage>
        <taxon>Bacteria</taxon>
        <taxon>Pseudomonadati</taxon>
        <taxon>Pseudomonadota</taxon>
        <taxon>Betaproteobacteria</taxon>
        <taxon>Burkholderiales</taxon>
        <taxon>Sphaerotilaceae</taxon>
        <taxon>Caldimonas</taxon>
    </lineage>
</organism>
<dbReference type="InterPro" id="IPR013740">
    <property type="entry name" value="Redoxin"/>
</dbReference>
<sequence>MKWRYAVPLLGLLGLLVLFVFGLRQNPRALPSALIGRPVPAFAAPLLSAPQQTLSPASLRGAPWVLNVWASWCAACREEHEPLLDLARRDVPLYGLNYKDSRDAAQAWLQRSGDPYRSSVVDAEGRIGMDLGVYGVPETFVIDGQGVVRYRHAGPLTRELIERELLPLLTSLKR</sequence>
<dbReference type="AlphaFoldDB" id="A0A0G3BLU1"/>
<dbReference type="PANTHER" id="PTHR42852:SF6">
    <property type="entry name" value="THIOL:DISULFIDE INTERCHANGE PROTEIN DSBE"/>
    <property type="match status" value="1"/>
</dbReference>
<dbReference type="NCBIfam" id="TIGR00385">
    <property type="entry name" value="dsbE"/>
    <property type="match status" value="1"/>
</dbReference>
<dbReference type="GO" id="GO:0015036">
    <property type="term" value="F:disulfide oxidoreductase activity"/>
    <property type="evidence" value="ECO:0007669"/>
    <property type="project" value="InterPro"/>
</dbReference>
<dbReference type="RefSeq" id="WP_047194208.1">
    <property type="nucleotide sequence ID" value="NZ_CP011371.1"/>
</dbReference>